<sequence length="689" mass="74672">MFSSILPSAPTALRFPSQNGSSKNHPSQASKGYVRVINHPNPGPAPYPYTRSDANFELGYAPQAEHQGNWYPSSAMPRSTAKYSIYPSALEDTFIYEQSTCSKSDILCGEDYEVLSANAFSPALTTDSTVTLRAPTPADDLDDRRPVASGSRPGSAPVYPQSLPPGSSALISRSISSHQLLEPADALEERRRIGGGVQGYPAGPIRVPVSSNGMVTQQLMPPAGYVAYRPDFDTASTISEFEVNERDRLAKINAEYNSASTGAYYANQGPGSSTSSDRRMSIAPQNPSSRDSPPMVERIPSKHPGSSALSSATINRKPPQGYITGPYDTNTAISTSSSSRSGFNGYPPAQDGPDAISRQRSMAGRSSGPSSDGYGVPRVGSDRSQESASKRGSDSPTRAGSPQRDVYGRNLSDRRDVPRGSSQIPLPDEARFMQGTLTASPTQLRSSPTETMRNPSSSSREGYPSSSDVPEKERSRSRALSISNSSAPILPFPVPAQAMSDTAAYNDHSSHSRMEPVRKLSDGDKPFNTNPITMRGNPLGVARSAGSVVSMNSTASHMDHPEPQRRYSDGDRPSSSGRNSANMSRSVRWTENLVCPSPVINCQRRKGWFNRRGYVMFYDQLWTNDGAFKPPPSGQEYPPDLDDYPEQGEGWMNEEGTRIDVDHRLVPKMPLRSALKQPKAQLIYINPVV</sequence>
<feature type="compositionally biased region" description="Polar residues" evidence="1">
    <location>
        <begin position="547"/>
        <end position="556"/>
    </location>
</feature>
<gene>
    <name evidence="2" type="ORF">CVT24_006467</name>
</gene>
<keyword evidence="3" id="KW-1185">Reference proteome</keyword>
<organism evidence="2 3">
    <name type="scientific">Panaeolus cyanescens</name>
    <dbReference type="NCBI Taxonomy" id="181874"/>
    <lineage>
        <taxon>Eukaryota</taxon>
        <taxon>Fungi</taxon>
        <taxon>Dikarya</taxon>
        <taxon>Basidiomycota</taxon>
        <taxon>Agaricomycotina</taxon>
        <taxon>Agaricomycetes</taxon>
        <taxon>Agaricomycetidae</taxon>
        <taxon>Agaricales</taxon>
        <taxon>Agaricineae</taxon>
        <taxon>Galeropsidaceae</taxon>
        <taxon>Panaeolus</taxon>
    </lineage>
</organism>
<evidence type="ECO:0000313" key="3">
    <source>
        <dbReference type="Proteomes" id="UP000284842"/>
    </source>
</evidence>
<dbReference type="OrthoDB" id="3255922at2759"/>
<feature type="compositionally biased region" description="Basic and acidic residues" evidence="1">
    <location>
        <begin position="557"/>
        <end position="572"/>
    </location>
</feature>
<feature type="region of interest" description="Disordered" evidence="1">
    <location>
        <begin position="1"/>
        <end position="30"/>
    </location>
</feature>
<feature type="compositionally biased region" description="Basic and acidic residues" evidence="1">
    <location>
        <begin position="380"/>
        <end position="393"/>
    </location>
</feature>
<dbReference type="InParanoid" id="A0A409VZ47"/>
<dbReference type="EMBL" id="NHTK01005912">
    <property type="protein sequence ID" value="PPQ71503.1"/>
    <property type="molecule type" value="Genomic_DNA"/>
</dbReference>
<feature type="compositionally biased region" description="Polar residues" evidence="1">
    <location>
        <begin position="573"/>
        <end position="584"/>
    </location>
</feature>
<feature type="compositionally biased region" description="Basic and acidic residues" evidence="1">
    <location>
        <begin position="508"/>
        <end position="525"/>
    </location>
</feature>
<evidence type="ECO:0000256" key="1">
    <source>
        <dbReference type="SAM" id="MobiDB-lite"/>
    </source>
</evidence>
<dbReference type="STRING" id="181874.A0A409VZ47"/>
<protein>
    <submittedName>
        <fullName evidence="2">Uncharacterized protein</fullName>
    </submittedName>
</protein>
<evidence type="ECO:0000313" key="2">
    <source>
        <dbReference type="EMBL" id="PPQ71503.1"/>
    </source>
</evidence>
<reference evidence="2 3" key="1">
    <citation type="journal article" date="2018" name="Evol. Lett.">
        <title>Horizontal gene cluster transfer increased hallucinogenic mushroom diversity.</title>
        <authorList>
            <person name="Reynolds H.T."/>
            <person name="Vijayakumar V."/>
            <person name="Gluck-Thaler E."/>
            <person name="Korotkin H.B."/>
            <person name="Matheny P.B."/>
            <person name="Slot J.C."/>
        </authorList>
    </citation>
    <scope>NUCLEOTIDE SEQUENCE [LARGE SCALE GENOMIC DNA]</scope>
    <source>
        <strain evidence="2 3">2629</strain>
    </source>
</reference>
<feature type="region of interest" description="Disordered" evidence="1">
    <location>
        <begin position="262"/>
        <end position="584"/>
    </location>
</feature>
<comment type="caution">
    <text evidence="2">The sequence shown here is derived from an EMBL/GenBank/DDBJ whole genome shotgun (WGS) entry which is preliminary data.</text>
</comment>
<accession>A0A409VZ47</accession>
<dbReference type="Proteomes" id="UP000284842">
    <property type="component" value="Unassembled WGS sequence"/>
</dbReference>
<feature type="compositionally biased region" description="Polar residues" evidence="1">
    <location>
        <begin position="16"/>
        <end position="30"/>
    </location>
</feature>
<name>A0A409VZ47_9AGAR</name>
<feature type="region of interest" description="Disordered" evidence="1">
    <location>
        <begin position="130"/>
        <end position="163"/>
    </location>
</feature>
<feature type="compositionally biased region" description="Polar residues" evidence="1">
    <location>
        <begin position="435"/>
        <end position="455"/>
    </location>
</feature>
<feature type="compositionally biased region" description="Low complexity" evidence="1">
    <location>
        <begin position="456"/>
        <end position="467"/>
    </location>
</feature>
<dbReference type="AlphaFoldDB" id="A0A409VZ47"/>
<proteinExistence type="predicted"/>